<dbReference type="HOGENOM" id="CLU_590261_0_0_0"/>
<sequence length="463" mass="51918">MTAPLPNACPAPTLAAELPSPWSTDQQIWRLWTTLHFLPPAYTQQGSLRKDDLRKIAAALNSSEYAGIESLIISMQKCGLLRIDEGLIRPVTINWSAWSERMRSAIYEIIHGWERWSNAEEHTAMSLLAALPVDCWLKLDEVVDWLRLQSDGNLVRAHWLSLFTEHPSLALHDLNTSHQAIRLLPQFSAVLNQQPPLFSAPGWHGADATARIHGYISAAGEILLPPDCRHDVLPGLAQVCTMKSVEQMITLQLDQAALQRMGSDKAVLRETRELLESVQSPLPQPIAYLFDQLLAQQAVASVAATSLVVVLNDPSAIHRLQKTGFPFSQPFGDKPELLLLDTSADALAFIRTCAESGIMLETLIKPVQWISGTASIKAWMEMHADRTGRWLEICYQKARSSKPKQLFACITDDYYGKIEVRPTRRSKQGYLWGNSIIPLEPRHLLRLRQLESDEITELGLDHL</sequence>
<dbReference type="AlphaFoldDB" id="Q0EYW1"/>
<reference evidence="1 2" key="1">
    <citation type="submission" date="2006-09" db="EMBL/GenBank/DDBJ databases">
        <authorList>
            <person name="Emerson D."/>
            <person name="Ferriera S."/>
            <person name="Johnson J."/>
            <person name="Kravitz S."/>
            <person name="Halpern A."/>
            <person name="Remington K."/>
            <person name="Beeson K."/>
            <person name="Tran B."/>
            <person name="Rogers Y.-H."/>
            <person name="Friedman R."/>
            <person name="Venter J.C."/>
        </authorList>
    </citation>
    <scope>NUCLEOTIDE SEQUENCE [LARGE SCALE GENOMIC DNA]</scope>
    <source>
        <strain evidence="1 2">PV-1</strain>
    </source>
</reference>
<evidence type="ECO:0000313" key="2">
    <source>
        <dbReference type="Proteomes" id="UP000005297"/>
    </source>
</evidence>
<keyword evidence="2" id="KW-1185">Reference proteome</keyword>
<dbReference type="RefSeq" id="WP_009849226.1">
    <property type="nucleotide sequence ID" value="NZ_DS022294.1"/>
</dbReference>
<organism evidence="1 2">
    <name type="scientific">Mariprofundus ferrooxydans PV-1</name>
    <dbReference type="NCBI Taxonomy" id="314345"/>
    <lineage>
        <taxon>Bacteria</taxon>
        <taxon>Pseudomonadati</taxon>
        <taxon>Pseudomonadota</taxon>
        <taxon>Candidatius Mariprofundia</taxon>
        <taxon>Mariprofundales</taxon>
        <taxon>Mariprofundaceae</taxon>
        <taxon>Mariprofundus</taxon>
    </lineage>
</organism>
<comment type="caution">
    <text evidence="1">The sequence shown here is derived from an EMBL/GenBank/DDBJ whole genome shotgun (WGS) entry which is preliminary data.</text>
</comment>
<dbReference type="EMBL" id="AATS01000008">
    <property type="protein sequence ID" value="EAU54446.1"/>
    <property type="molecule type" value="Genomic_DNA"/>
</dbReference>
<proteinExistence type="predicted"/>
<gene>
    <name evidence="1" type="ORF">SPV1_08511</name>
</gene>
<evidence type="ECO:0000313" key="1">
    <source>
        <dbReference type="EMBL" id="EAU54446.1"/>
    </source>
</evidence>
<accession>Q0EYW1</accession>
<name>Q0EYW1_9PROT</name>
<dbReference type="STRING" id="314344.AL013_03320"/>
<dbReference type="Proteomes" id="UP000005297">
    <property type="component" value="Unassembled WGS sequence"/>
</dbReference>
<dbReference type="InParanoid" id="Q0EYW1"/>
<protein>
    <recommendedName>
        <fullName evidence="3">Helicase XPB/Ssl2 N-terminal domain-containing protein</fullName>
    </recommendedName>
</protein>
<evidence type="ECO:0008006" key="3">
    <source>
        <dbReference type="Google" id="ProtNLM"/>
    </source>
</evidence>